<dbReference type="AlphaFoldDB" id="A0A9W9W6Y3"/>
<evidence type="ECO:0000259" key="2">
    <source>
        <dbReference type="Pfam" id="PF00501"/>
    </source>
</evidence>
<dbReference type="RefSeq" id="XP_056491797.1">
    <property type="nucleotide sequence ID" value="XM_056629063.1"/>
</dbReference>
<dbReference type="Pfam" id="PF00501">
    <property type="entry name" value="AMP-binding"/>
    <property type="match status" value="1"/>
</dbReference>
<reference evidence="4" key="2">
    <citation type="journal article" date="2023" name="IMA Fungus">
        <title>Comparative genomic study of the Penicillium genus elucidates a diverse pangenome and 15 lateral gene transfer events.</title>
        <authorList>
            <person name="Petersen C."/>
            <person name="Sorensen T."/>
            <person name="Nielsen M.R."/>
            <person name="Sondergaard T.E."/>
            <person name="Sorensen J.L."/>
            <person name="Fitzpatrick D.A."/>
            <person name="Frisvad J.C."/>
            <person name="Nielsen K.L."/>
        </authorList>
    </citation>
    <scope>NUCLEOTIDE SEQUENCE</scope>
    <source>
        <strain evidence="4">IBT 29677</strain>
    </source>
</reference>
<dbReference type="EMBL" id="JAPZBU010000005">
    <property type="protein sequence ID" value="KAJ5404555.1"/>
    <property type="molecule type" value="Genomic_DNA"/>
</dbReference>
<protein>
    <recommendedName>
        <fullName evidence="6">AMP-dependent synthetase/ligase domain-containing protein</fullName>
    </recommendedName>
</protein>
<dbReference type="Gene3D" id="3.40.50.12780">
    <property type="entry name" value="N-terminal domain of ligase-like"/>
    <property type="match status" value="1"/>
</dbReference>
<dbReference type="GeneID" id="81368043"/>
<proteinExistence type="inferred from homology"/>
<dbReference type="OrthoDB" id="6614653at2759"/>
<dbReference type="PANTHER" id="PTHR43201">
    <property type="entry name" value="ACYL-COA SYNTHETASE"/>
    <property type="match status" value="1"/>
</dbReference>
<dbReference type="InterPro" id="IPR045851">
    <property type="entry name" value="AMP-bd_C_sf"/>
</dbReference>
<accession>A0A9W9W6Y3</accession>
<evidence type="ECO:0008006" key="6">
    <source>
        <dbReference type="Google" id="ProtNLM"/>
    </source>
</evidence>
<organism evidence="4 5">
    <name type="scientific">Penicillium cosmopolitanum</name>
    <dbReference type="NCBI Taxonomy" id="1131564"/>
    <lineage>
        <taxon>Eukaryota</taxon>
        <taxon>Fungi</taxon>
        <taxon>Dikarya</taxon>
        <taxon>Ascomycota</taxon>
        <taxon>Pezizomycotina</taxon>
        <taxon>Eurotiomycetes</taxon>
        <taxon>Eurotiomycetidae</taxon>
        <taxon>Eurotiales</taxon>
        <taxon>Aspergillaceae</taxon>
        <taxon>Penicillium</taxon>
    </lineage>
</organism>
<dbReference type="PANTHER" id="PTHR43201:SF8">
    <property type="entry name" value="ACYL-COA SYNTHETASE FAMILY MEMBER 3"/>
    <property type="match status" value="1"/>
</dbReference>
<sequence>MSTTSRLSALEVNEDRTRFVPPHVGRYVLPNSPLFAKLLRHARRNRLAIRDNVLKLEKSYGDLLVDVLSYRGFLESSLGSTVLERLDREEEVYIGVLAAGGYEFAVAILAVHSLGAAAVPMTPKNPVEEAAYFVQKARQVAIIHSSAAGKLAHSVKDYVNHQGVNIQCFEVLPHLSKEAYISPYDLTISSTKTLDGNSPGVVIFTSGTTGKSKGAVMRRSYTYETATAIGDGYDIVPSDVILHVSPVHHTTGLGTSFFPFLNYGACIEFQTDSFDPAWAWNRWKQGGITVFSGVPTIYMRMKWYFENHIASLPAIEKQEYVTGANQIRALLCGSSALVDSVQNFWTSLRERPILARYGASEFPGCIKIGAELDPHLPVGSVGTAIPGVDLKLSEGDHGELLVKTPWMFSKYLYDHEATRAAHDSDGYFKTGDIARREGRYYFIVGRASVDIIKSGGYKISALEVEREILELSYIAEATVVGVEDEEFGQRVAAAILLDPHQARSGGLGATLTIDQLRADLRKKLPGYKLPTLLRVVDSELPKGPTGKIQKKILGPKLFPVPGWMEVPEVQLSGRGQKERAKL</sequence>
<dbReference type="PROSITE" id="PS00455">
    <property type="entry name" value="AMP_BINDING"/>
    <property type="match status" value="1"/>
</dbReference>
<dbReference type="GO" id="GO:0006631">
    <property type="term" value="P:fatty acid metabolic process"/>
    <property type="evidence" value="ECO:0007669"/>
    <property type="project" value="TreeGrafter"/>
</dbReference>
<comment type="similarity">
    <text evidence="1">Belongs to the ATP-dependent AMP-binding enzyme family.</text>
</comment>
<evidence type="ECO:0000313" key="5">
    <source>
        <dbReference type="Proteomes" id="UP001147747"/>
    </source>
</evidence>
<feature type="domain" description="AMP-dependent synthetase/ligase" evidence="2">
    <location>
        <begin position="82"/>
        <end position="412"/>
    </location>
</feature>
<dbReference type="GO" id="GO:0031956">
    <property type="term" value="F:medium-chain fatty acid-CoA ligase activity"/>
    <property type="evidence" value="ECO:0007669"/>
    <property type="project" value="TreeGrafter"/>
</dbReference>
<evidence type="ECO:0000259" key="3">
    <source>
        <dbReference type="Pfam" id="PF13193"/>
    </source>
</evidence>
<feature type="domain" description="AMP-binding enzyme C-terminal" evidence="3">
    <location>
        <begin position="463"/>
        <end position="547"/>
    </location>
</feature>
<dbReference type="InterPro" id="IPR020845">
    <property type="entry name" value="AMP-binding_CS"/>
</dbReference>
<gene>
    <name evidence="4" type="ORF">N7509_004426</name>
</gene>
<dbReference type="InterPro" id="IPR042099">
    <property type="entry name" value="ANL_N_sf"/>
</dbReference>
<name>A0A9W9W6Y3_9EURO</name>
<dbReference type="InterPro" id="IPR025110">
    <property type="entry name" value="AMP-bd_C"/>
</dbReference>
<reference evidence="4" key="1">
    <citation type="submission" date="2022-12" db="EMBL/GenBank/DDBJ databases">
        <authorList>
            <person name="Petersen C."/>
        </authorList>
    </citation>
    <scope>NUCLEOTIDE SEQUENCE</scope>
    <source>
        <strain evidence="4">IBT 29677</strain>
    </source>
</reference>
<dbReference type="Proteomes" id="UP001147747">
    <property type="component" value="Unassembled WGS sequence"/>
</dbReference>
<dbReference type="Gene3D" id="3.30.300.30">
    <property type="match status" value="1"/>
</dbReference>
<keyword evidence="5" id="KW-1185">Reference proteome</keyword>
<comment type="caution">
    <text evidence="4">The sequence shown here is derived from an EMBL/GenBank/DDBJ whole genome shotgun (WGS) entry which is preliminary data.</text>
</comment>
<dbReference type="InterPro" id="IPR000873">
    <property type="entry name" value="AMP-dep_synth/lig_dom"/>
</dbReference>
<dbReference type="SUPFAM" id="SSF56801">
    <property type="entry name" value="Acetyl-CoA synthetase-like"/>
    <property type="match status" value="1"/>
</dbReference>
<evidence type="ECO:0000313" key="4">
    <source>
        <dbReference type="EMBL" id="KAJ5404555.1"/>
    </source>
</evidence>
<evidence type="ECO:0000256" key="1">
    <source>
        <dbReference type="ARBA" id="ARBA00006432"/>
    </source>
</evidence>
<dbReference type="Pfam" id="PF13193">
    <property type="entry name" value="AMP-binding_C"/>
    <property type="match status" value="1"/>
</dbReference>